<dbReference type="Pfam" id="PF03171">
    <property type="entry name" value="2OG-FeII_Oxy"/>
    <property type="match status" value="1"/>
</dbReference>
<dbReference type="InterPro" id="IPR050231">
    <property type="entry name" value="Iron_ascorbate_oxido_reductase"/>
</dbReference>
<name>A0ABD3UK46_9LAMI</name>
<evidence type="ECO:0000259" key="1">
    <source>
        <dbReference type="Pfam" id="PF03171"/>
    </source>
</evidence>
<keyword evidence="3" id="KW-1185">Reference proteome</keyword>
<sequence length="275" mass="30929">MVTKFSNAFKVNPVLDLNSLTELLETHAWTNPEIVHIFDLNNKNAIDLIGHACKTWRVFQVINHNISKNLLDEIMLGVGERGNGFLLPPHLMWSEGFIIVGSPLENAIQLRPQDYQSFYDTIEEYQKGMKKPAGKLMWLMLGSLGITEDDHTDSTILTILHQSYTRGLQVFKEGSTGWVTVPPHLGALVVYVGNLKHILSNGVPNTDLHGPLLSAKIILLQKLVDNSHPQMYMPITWSGYLCTKSKHFDKALTSVRLCAPRCGFFDTNDHKIVKV</sequence>
<reference evidence="2 3" key="1">
    <citation type="submission" date="2024-12" db="EMBL/GenBank/DDBJ databases">
        <title>The unique morphological basis and parallel evolutionary history of personate flowers in Penstemon.</title>
        <authorList>
            <person name="Depatie T.H."/>
            <person name="Wessinger C.A."/>
        </authorList>
    </citation>
    <scope>NUCLEOTIDE SEQUENCE [LARGE SCALE GENOMIC DNA]</scope>
    <source>
        <strain evidence="2">WTNN_2</strain>
        <tissue evidence="2">Leaf</tissue>
    </source>
</reference>
<accession>A0ABD3UK46</accession>
<evidence type="ECO:0000313" key="3">
    <source>
        <dbReference type="Proteomes" id="UP001634393"/>
    </source>
</evidence>
<dbReference type="InterPro" id="IPR027443">
    <property type="entry name" value="IPNS-like_sf"/>
</dbReference>
<gene>
    <name evidence="2" type="ORF">ACJIZ3_011193</name>
</gene>
<dbReference type="SUPFAM" id="SSF51197">
    <property type="entry name" value="Clavaminate synthase-like"/>
    <property type="match status" value="1"/>
</dbReference>
<organism evidence="2 3">
    <name type="scientific">Penstemon smallii</name>
    <dbReference type="NCBI Taxonomy" id="265156"/>
    <lineage>
        <taxon>Eukaryota</taxon>
        <taxon>Viridiplantae</taxon>
        <taxon>Streptophyta</taxon>
        <taxon>Embryophyta</taxon>
        <taxon>Tracheophyta</taxon>
        <taxon>Spermatophyta</taxon>
        <taxon>Magnoliopsida</taxon>
        <taxon>eudicotyledons</taxon>
        <taxon>Gunneridae</taxon>
        <taxon>Pentapetalae</taxon>
        <taxon>asterids</taxon>
        <taxon>lamiids</taxon>
        <taxon>Lamiales</taxon>
        <taxon>Plantaginaceae</taxon>
        <taxon>Cheloneae</taxon>
        <taxon>Penstemon</taxon>
    </lineage>
</organism>
<dbReference type="PANTHER" id="PTHR47990">
    <property type="entry name" value="2-OXOGLUTARATE (2OG) AND FE(II)-DEPENDENT OXYGENASE SUPERFAMILY PROTEIN-RELATED"/>
    <property type="match status" value="1"/>
</dbReference>
<evidence type="ECO:0000313" key="2">
    <source>
        <dbReference type="EMBL" id="KAL3849311.1"/>
    </source>
</evidence>
<dbReference type="Proteomes" id="UP001634393">
    <property type="component" value="Unassembled WGS sequence"/>
</dbReference>
<dbReference type="AlphaFoldDB" id="A0ABD3UK46"/>
<proteinExistence type="predicted"/>
<protein>
    <recommendedName>
        <fullName evidence="1">Isopenicillin N synthase-like Fe(2+) 2OG dioxygenase domain-containing protein</fullName>
    </recommendedName>
</protein>
<dbReference type="InterPro" id="IPR044861">
    <property type="entry name" value="IPNS-like_FE2OG_OXY"/>
</dbReference>
<comment type="caution">
    <text evidence="2">The sequence shown here is derived from an EMBL/GenBank/DDBJ whole genome shotgun (WGS) entry which is preliminary data.</text>
</comment>
<dbReference type="EMBL" id="JBJXBP010000001">
    <property type="protein sequence ID" value="KAL3849311.1"/>
    <property type="molecule type" value="Genomic_DNA"/>
</dbReference>
<dbReference type="Gene3D" id="2.60.120.330">
    <property type="entry name" value="B-lactam Antibiotic, Isopenicillin N Synthase, Chain"/>
    <property type="match status" value="2"/>
</dbReference>
<feature type="domain" description="Isopenicillin N synthase-like Fe(2+) 2OG dioxygenase" evidence="1">
    <location>
        <begin position="150"/>
        <end position="203"/>
    </location>
</feature>